<dbReference type="Proteomes" id="UP000697995">
    <property type="component" value="Unassembled WGS sequence"/>
</dbReference>
<evidence type="ECO:0000256" key="1">
    <source>
        <dbReference type="ARBA" id="ARBA00010742"/>
    </source>
</evidence>
<feature type="chain" id="PRO_5045558016" evidence="2">
    <location>
        <begin position="28"/>
        <end position="317"/>
    </location>
</feature>
<keyword evidence="5" id="KW-1185">Reference proteome</keyword>
<sequence length="317" mass="33544">MSTSLAAPRRALLALAAGAPFLRPAHAQPRAFRIGFQKSGPLLAAKQNRDFERALNPLGIEVSWVEFTYGPPLLEALNVGSIDFGATGDAPPIFAQAARAKILYVAATPSRGASQAILVPQDSPLQAVAELKGKRLAYARGSSAHSLAVGAVEQAGLAWRDIQPVELPPADAGAAFARGNVDAWSIWDPFYALAELQRGARVLVAGDAVEPQSSFFLASRPFTEANPRLVAQAVEILAGVGRWSAAHPADVARLASEATGLPVEATRRATNRTAFDVVPLSDAIVAQQQRVADRFHRLGLVPRAVAVRDIVWHAPAA</sequence>
<dbReference type="InterPro" id="IPR010067">
    <property type="entry name" value="ABC_SsuA_sub-bd"/>
</dbReference>
<evidence type="ECO:0000313" key="5">
    <source>
        <dbReference type="Proteomes" id="UP000697995"/>
    </source>
</evidence>
<reference evidence="4 5" key="1">
    <citation type="journal article" date="2020" name="Microorganisms">
        <title>Osmotic Adaptation and Compatible Solute Biosynthesis of Phototrophic Bacteria as Revealed from Genome Analyses.</title>
        <authorList>
            <person name="Imhoff J.F."/>
            <person name="Rahn T."/>
            <person name="Kunzel S."/>
            <person name="Keller A."/>
            <person name="Neulinger S.C."/>
        </authorList>
    </citation>
    <scope>NUCLEOTIDE SEQUENCE [LARGE SCALE GENOMIC DNA]</scope>
    <source>
        <strain evidence="4 5">DSM 15382</strain>
    </source>
</reference>
<dbReference type="Gene3D" id="3.40.190.10">
    <property type="entry name" value="Periplasmic binding protein-like II"/>
    <property type="match status" value="2"/>
</dbReference>
<feature type="domain" description="Solute-binding protein family 3/N-terminal" evidence="3">
    <location>
        <begin position="31"/>
        <end position="247"/>
    </location>
</feature>
<comment type="caution">
    <text evidence="4">The sequence shown here is derived from an EMBL/GenBank/DDBJ whole genome shotgun (WGS) entry which is preliminary data.</text>
</comment>
<dbReference type="PANTHER" id="PTHR30024">
    <property type="entry name" value="ALIPHATIC SULFONATES-BINDING PROTEIN-RELATED"/>
    <property type="match status" value="1"/>
</dbReference>
<evidence type="ECO:0000256" key="2">
    <source>
        <dbReference type="SAM" id="SignalP"/>
    </source>
</evidence>
<dbReference type="SUPFAM" id="SSF53850">
    <property type="entry name" value="Periplasmic binding protein-like II"/>
    <property type="match status" value="1"/>
</dbReference>
<accession>A0ABS1CZ32</accession>
<evidence type="ECO:0000259" key="3">
    <source>
        <dbReference type="SMART" id="SM00062"/>
    </source>
</evidence>
<dbReference type="SMART" id="SM00062">
    <property type="entry name" value="PBPb"/>
    <property type="match status" value="1"/>
</dbReference>
<dbReference type="NCBIfam" id="TIGR01728">
    <property type="entry name" value="SsuA_fam"/>
    <property type="match status" value="1"/>
</dbReference>
<proteinExistence type="inferred from homology"/>
<protein>
    <submittedName>
        <fullName evidence="4">Sulfonate ABC transporter substrate-binding protein</fullName>
    </submittedName>
</protein>
<dbReference type="Pfam" id="PF13379">
    <property type="entry name" value="NMT1_2"/>
    <property type="match status" value="1"/>
</dbReference>
<keyword evidence="2" id="KW-0732">Signal</keyword>
<evidence type="ECO:0000313" key="4">
    <source>
        <dbReference type="EMBL" id="MBK1659789.1"/>
    </source>
</evidence>
<comment type="similarity">
    <text evidence="1">Belongs to the bacterial solute-binding protein SsuA/TauA family.</text>
</comment>
<dbReference type="PANTHER" id="PTHR30024:SF42">
    <property type="entry name" value="ALIPHATIC SULFONATES-BINDING PROTEIN-RELATED"/>
    <property type="match status" value="1"/>
</dbReference>
<dbReference type="RefSeq" id="WP_133218693.1">
    <property type="nucleotide sequence ID" value="NZ_NRSG01000124.1"/>
</dbReference>
<gene>
    <name evidence="4" type="ORF">CKO45_16265</name>
</gene>
<dbReference type="InterPro" id="IPR001638">
    <property type="entry name" value="Solute-binding_3/MltF_N"/>
</dbReference>
<feature type="signal peptide" evidence="2">
    <location>
        <begin position="1"/>
        <end position="27"/>
    </location>
</feature>
<name>A0ABS1CZ32_9PROT</name>
<dbReference type="EMBL" id="NRSG01000124">
    <property type="protein sequence ID" value="MBK1659789.1"/>
    <property type="molecule type" value="Genomic_DNA"/>
</dbReference>
<organism evidence="4 5">
    <name type="scientific">Paracraurococcus ruber</name>
    <dbReference type="NCBI Taxonomy" id="77675"/>
    <lineage>
        <taxon>Bacteria</taxon>
        <taxon>Pseudomonadati</taxon>
        <taxon>Pseudomonadota</taxon>
        <taxon>Alphaproteobacteria</taxon>
        <taxon>Acetobacterales</taxon>
        <taxon>Roseomonadaceae</taxon>
        <taxon>Paracraurococcus</taxon>
    </lineage>
</organism>